<dbReference type="NCBIfam" id="TIGR02906">
    <property type="entry name" value="spore_CotS"/>
    <property type="match status" value="1"/>
</dbReference>
<keyword evidence="2" id="KW-0946">Virion</keyword>
<dbReference type="InterPro" id="IPR002575">
    <property type="entry name" value="Aminoglycoside_PTrfase"/>
</dbReference>
<reference evidence="2 3" key="1">
    <citation type="submission" date="2017-05" db="EMBL/GenBank/DDBJ databases">
        <authorList>
            <person name="Varghese N."/>
            <person name="Submissions S."/>
        </authorList>
    </citation>
    <scope>NUCLEOTIDE SEQUENCE [LARGE SCALE GENOMIC DNA]</scope>
    <source>
        <strain evidence="2 3">MACB1020</strain>
    </source>
</reference>
<evidence type="ECO:0000313" key="3">
    <source>
        <dbReference type="Proteomes" id="UP000196803"/>
    </source>
</evidence>
<keyword evidence="2" id="KW-0167">Capsid protein</keyword>
<dbReference type="Pfam" id="PF01636">
    <property type="entry name" value="APH"/>
    <property type="match status" value="1"/>
</dbReference>
<keyword evidence="3" id="KW-1185">Reference proteome</keyword>
<proteinExistence type="predicted"/>
<dbReference type="Gene3D" id="3.90.1200.10">
    <property type="match status" value="1"/>
</dbReference>
<dbReference type="PANTHER" id="PTHR39179">
    <property type="entry name" value="SPORE COAT PROTEIN I"/>
    <property type="match status" value="1"/>
</dbReference>
<dbReference type="SUPFAM" id="SSF56112">
    <property type="entry name" value="Protein kinase-like (PK-like)"/>
    <property type="match status" value="1"/>
</dbReference>
<dbReference type="InterPro" id="IPR014255">
    <property type="entry name" value="Spore_coat_CotS"/>
</dbReference>
<name>A0ABY1SB48_CALBS</name>
<dbReference type="InterPro" id="IPR011009">
    <property type="entry name" value="Kinase-like_dom_sf"/>
</dbReference>
<dbReference type="PANTHER" id="PTHR39179:SF1">
    <property type="entry name" value="SPORE COAT PROTEIN I"/>
    <property type="match status" value="1"/>
</dbReference>
<sequence length="337" mass="41120">MYIFMGTPELKLVEENYYIKIDEIKQIKSNAYFVKTKDGKEFFLKVSRVAKDYVDFIIKIFSHLKNTSFKSHLIDFQKTIDGGFYFLDENKKVYLLCKWIDGRSADFRNVYDLRRVVSILYHLHLASLSFAEEIKDSFYPSYQEVFCRKYSQVIQMKNIIHQKDNLSYFDEIFLNVLSRFEDRFVESIHMIKKIEDYFKEENQKVLIHHDPAHHNFIFSEKGVYLIDFDYAMVDYSVHDFANLGVRVLKTNDWDRNMFRIYLKFLQDKNILNKFWLQTFWILMYFPQEIWQIGLQYYFEKQPWTEEYFLKRLKGSERIQEEKEMIIKEFAGGIFKWH</sequence>
<organism evidence="2 3">
    <name type="scientific">Caldicellulosiruptor bescii</name>
    <name type="common">Anaerocellum thermophilum</name>
    <dbReference type="NCBI Taxonomy" id="31899"/>
    <lineage>
        <taxon>Bacteria</taxon>
        <taxon>Bacillati</taxon>
        <taxon>Bacillota</taxon>
        <taxon>Bacillota incertae sedis</taxon>
        <taxon>Caldicellulosiruptorales</taxon>
        <taxon>Caldicellulosiruptoraceae</taxon>
        <taxon>Caldicellulosiruptor</taxon>
    </lineage>
</organism>
<accession>A0ABY1SB48</accession>
<comment type="caution">
    <text evidence="2">The sequence shown here is derived from an EMBL/GenBank/DDBJ whole genome shotgun (WGS) entry which is preliminary data.</text>
</comment>
<feature type="domain" description="Aminoglycoside phosphotransferase" evidence="1">
    <location>
        <begin position="29"/>
        <end position="246"/>
    </location>
</feature>
<dbReference type="Gene3D" id="3.30.200.20">
    <property type="entry name" value="Phosphorylase Kinase, domain 1"/>
    <property type="match status" value="1"/>
</dbReference>
<dbReference type="InterPro" id="IPR047175">
    <property type="entry name" value="CotS-like"/>
</dbReference>
<protein>
    <submittedName>
        <fullName evidence="2">Spore coat protein, CotS family</fullName>
    </submittedName>
</protein>
<dbReference type="EMBL" id="FXXC01000001">
    <property type="protein sequence ID" value="SMR95350.1"/>
    <property type="molecule type" value="Genomic_DNA"/>
</dbReference>
<dbReference type="Proteomes" id="UP000196803">
    <property type="component" value="Unassembled WGS sequence"/>
</dbReference>
<gene>
    <name evidence="2" type="ORF">SAMN05216240_2570</name>
</gene>
<evidence type="ECO:0000259" key="1">
    <source>
        <dbReference type="Pfam" id="PF01636"/>
    </source>
</evidence>
<evidence type="ECO:0000313" key="2">
    <source>
        <dbReference type="EMBL" id="SMR95350.1"/>
    </source>
</evidence>